<dbReference type="PANTHER" id="PTHR30520">
    <property type="entry name" value="FORMATE TRANSPORTER-RELATED"/>
    <property type="match status" value="1"/>
</dbReference>
<feature type="transmembrane region" description="Helical" evidence="6">
    <location>
        <begin position="297"/>
        <end position="326"/>
    </location>
</feature>
<keyword evidence="3 6" id="KW-1133">Transmembrane helix</keyword>
<proteinExistence type="inferred from homology"/>
<feature type="transmembrane region" description="Helical" evidence="6">
    <location>
        <begin position="67"/>
        <end position="87"/>
    </location>
</feature>
<accession>A0A2K8NU88</accession>
<keyword evidence="8" id="KW-1185">Reference proteome</keyword>
<dbReference type="InterPro" id="IPR000292">
    <property type="entry name" value="For/NO2_transpt"/>
</dbReference>
<keyword evidence="2 6" id="KW-0812">Transmembrane</keyword>
<feature type="transmembrane region" description="Helical" evidence="6">
    <location>
        <begin position="146"/>
        <end position="168"/>
    </location>
</feature>
<sequence length="378" mass="42739">MEQNKFLKMKKLTRSMTNDEIQEEIHTLEKVDYTPLYNKDVAYHNYGYIHTFRVISDGLRLSSIKQFFGGLLAGIWIGVAYTAILYATYKMENASVVKLLTGLLFSGVILLIAFLGGGFVTAHMWYNRTMFRRVEKWSIFLKACGLVYLGNIAGIGIFLGILFLSGAFNGNDKLLIYAYESFGLGKLYSVGTAIKTGQTFTNGDVWQTISWVFFSGILCNFLICLATQGAKSTKGNTVATMIMYIVVLFFFAIGGYQHCVANWYGAWVLIILAIDPNVAGNIQTSPGHDYLFNVNSAWLYLSLNIIPAVLGNFVGALIIGTFMGLFNMDYDKLLLKEARLRFLREVLAVRQNPNLLSEKLHDDQYTPWYKRPYKKRKK</sequence>
<evidence type="ECO:0000256" key="1">
    <source>
        <dbReference type="ARBA" id="ARBA00004141"/>
    </source>
</evidence>
<dbReference type="InterPro" id="IPR023271">
    <property type="entry name" value="Aquaporin-like"/>
</dbReference>
<protein>
    <submittedName>
        <fullName evidence="7">Formate/nitrite transporter</fullName>
    </submittedName>
</protein>
<dbReference type="AlphaFoldDB" id="A0A2K8NU88"/>
<evidence type="ECO:0000256" key="2">
    <source>
        <dbReference type="ARBA" id="ARBA00022692"/>
    </source>
</evidence>
<evidence type="ECO:0000256" key="5">
    <source>
        <dbReference type="ARBA" id="ARBA00049660"/>
    </source>
</evidence>
<dbReference type="EMBL" id="CP024963">
    <property type="protein sequence ID" value="ATZ17106.1"/>
    <property type="molecule type" value="Genomic_DNA"/>
</dbReference>
<dbReference type="GO" id="GO:0015499">
    <property type="term" value="F:formate transmembrane transporter activity"/>
    <property type="evidence" value="ECO:0007669"/>
    <property type="project" value="TreeGrafter"/>
</dbReference>
<evidence type="ECO:0000313" key="7">
    <source>
        <dbReference type="EMBL" id="ATZ17106.1"/>
    </source>
</evidence>
<evidence type="ECO:0000256" key="3">
    <source>
        <dbReference type="ARBA" id="ARBA00022989"/>
    </source>
</evidence>
<reference evidence="7 8" key="1">
    <citation type="submission" date="2017-11" db="EMBL/GenBank/DDBJ databases">
        <title>Genome sequence of Entomoplasma luminosum PIMN-1 (ATCC 49195).</title>
        <authorList>
            <person name="Lo W.-S."/>
            <person name="Gasparich G.E."/>
            <person name="Kuo C.-H."/>
        </authorList>
    </citation>
    <scope>NUCLEOTIDE SEQUENCE [LARGE SCALE GENOMIC DNA]</scope>
    <source>
        <strain evidence="7 8">PIMN-1</strain>
    </source>
</reference>
<evidence type="ECO:0000256" key="6">
    <source>
        <dbReference type="SAM" id="Phobius"/>
    </source>
</evidence>
<dbReference type="PANTHER" id="PTHR30520:SF6">
    <property type="entry name" value="FORMATE_NITRATE FAMILY TRANSPORTER (EUROFUNG)"/>
    <property type="match status" value="1"/>
</dbReference>
<keyword evidence="4 6" id="KW-0472">Membrane</keyword>
<dbReference type="Pfam" id="PF01226">
    <property type="entry name" value="Form_Nir_trans"/>
    <property type="match status" value="1"/>
</dbReference>
<feature type="transmembrane region" description="Helical" evidence="6">
    <location>
        <begin position="238"/>
        <end position="256"/>
    </location>
</feature>
<evidence type="ECO:0000256" key="4">
    <source>
        <dbReference type="ARBA" id="ARBA00023136"/>
    </source>
</evidence>
<comment type="subcellular location">
    <subcellularLocation>
        <location evidence="1">Membrane</location>
        <topology evidence="1">Multi-pass membrane protein</topology>
    </subcellularLocation>
</comment>
<feature type="transmembrane region" description="Helical" evidence="6">
    <location>
        <begin position="205"/>
        <end position="226"/>
    </location>
</feature>
<comment type="similarity">
    <text evidence="5">Belongs to the FNT transporter (TC 1.A.16) family.</text>
</comment>
<evidence type="ECO:0000313" key="8">
    <source>
        <dbReference type="Proteomes" id="UP000232063"/>
    </source>
</evidence>
<dbReference type="GO" id="GO:0005886">
    <property type="term" value="C:plasma membrane"/>
    <property type="evidence" value="ECO:0007669"/>
    <property type="project" value="TreeGrafter"/>
</dbReference>
<organism evidence="7 8">
    <name type="scientific">Williamsoniiplasma luminosum</name>
    <dbReference type="NCBI Taxonomy" id="214888"/>
    <lineage>
        <taxon>Bacteria</taxon>
        <taxon>Bacillati</taxon>
        <taxon>Mycoplasmatota</taxon>
        <taxon>Mollicutes</taxon>
        <taxon>Entomoplasmatales</taxon>
        <taxon>Williamsoniiplasma</taxon>
    </lineage>
</organism>
<feature type="transmembrane region" description="Helical" evidence="6">
    <location>
        <begin position="99"/>
        <end position="126"/>
    </location>
</feature>
<dbReference type="Gene3D" id="1.20.1080.10">
    <property type="entry name" value="Glycerol uptake facilitator protein"/>
    <property type="match status" value="1"/>
</dbReference>
<dbReference type="Proteomes" id="UP000232063">
    <property type="component" value="Chromosome"/>
</dbReference>
<name>A0A2K8NU88_9MOLU</name>
<dbReference type="KEGG" id="elj:ELUMI_v1c03810"/>
<gene>
    <name evidence="7" type="primary">focA</name>
    <name evidence="7" type="ORF">ELUMI_v1c03810</name>
</gene>